<evidence type="ECO:0000256" key="4">
    <source>
        <dbReference type="ARBA" id="ARBA00023127"/>
    </source>
</evidence>
<keyword evidence="12" id="KW-1185">Reference proteome</keyword>
<sequence length="352" mass="39292">MTTFFARCCITTSRDSSVYDRVCSSTSTSPLPAGKVIAKKVPKPLEKAPVPVPEPQPEPEREPEPVKEEKLSPEPILVDTPSPSPMETSGCAPAEEYLCQAFSDVILAVSDVDAEDGADPNLCSEYVKDIYAYLRQLEEEQAVKPKYLMGREVTGNMRAILIDWLVQVQMKFRLLQETMYMTVSIIDRFMQDNCVPKKMLQLVGVTAMFVASKYEEMYPPEIGQLISDFQEDTFQQTSKQGFEGADVMNQNLNLDLSNIRTFILSCSVFLQTVISKKNSDYTSNEAWCKDDMGSQCMTPLLDHSSEHQTHYSSKVIYVLSESHLTLNGFGYCLCLPPDAAKGNGRTAAGKTY</sequence>
<dbReference type="InterPro" id="IPR036915">
    <property type="entry name" value="Cyclin-like_sf"/>
</dbReference>
<reference evidence="11" key="1">
    <citation type="submission" date="2022-03" db="EMBL/GenBank/DDBJ databases">
        <title>Genomic analyses of argali, domestic sheep and their hybrids provide insights into chromosomal evolution, heterosis and genetic basis of agronomic traits.</title>
        <authorList>
            <person name="Li M."/>
        </authorList>
    </citation>
    <scope>NUCLEOTIDE SEQUENCE</scope>
    <source>
        <strain evidence="11">CAU-MHL-2022a</strain>
        <tissue evidence="11">Skin</tissue>
    </source>
</reference>
<comment type="similarity">
    <text evidence="2">Belongs to the cyclin family. Cyclin AB subfamily.</text>
</comment>
<keyword evidence="5" id="KW-0131">Cell cycle</keyword>
<comment type="subunit">
    <text evidence="7">Interacts with the CDC2 protein kinase to form a serine/threonine kinase holoenzyme complex also known as maturation promoting factor (MPF). The cyclin subunit imparts substrate specificity to the complex. Binds HEI10. Interacts with catalytically active RALBP1 and CDC2 during mitosis to form an endocytotic complex during interphase. Interacts with CCNF; interaction is required for nuclear localization. Interacts with CDK5RAP3. Interacts with RFPL4A and UBE2A. Interacts with INCA1.</text>
</comment>
<feature type="domain" description="Cyclin-like" evidence="10">
    <location>
        <begin position="163"/>
        <end position="243"/>
    </location>
</feature>
<evidence type="ECO:0000313" key="11">
    <source>
        <dbReference type="EMBL" id="KAI4547172.1"/>
    </source>
</evidence>
<evidence type="ECO:0000256" key="7">
    <source>
        <dbReference type="ARBA" id="ARBA00046806"/>
    </source>
</evidence>
<comment type="function">
    <text evidence="1">Essential for the control of the cell cycle at the G2/M (mitosis) transition.</text>
</comment>
<evidence type="ECO:0000259" key="10">
    <source>
        <dbReference type="SMART" id="SM00385"/>
    </source>
</evidence>
<dbReference type="EMBL" id="JAKZEL010000002">
    <property type="protein sequence ID" value="KAI4547172.1"/>
    <property type="molecule type" value="Genomic_DNA"/>
</dbReference>
<dbReference type="GO" id="GO:0005829">
    <property type="term" value="C:cytosol"/>
    <property type="evidence" value="ECO:0007669"/>
    <property type="project" value="UniProtKB-ARBA"/>
</dbReference>
<dbReference type="InterPro" id="IPR013763">
    <property type="entry name" value="Cyclin-like_dom"/>
</dbReference>
<feature type="compositionally biased region" description="Basic and acidic residues" evidence="9">
    <location>
        <begin position="58"/>
        <end position="72"/>
    </location>
</feature>
<comment type="caution">
    <text evidence="11">The sequence shown here is derived from an EMBL/GenBank/DDBJ whole genome shotgun (WGS) entry which is preliminary data.</text>
</comment>
<dbReference type="SMART" id="SM00385">
    <property type="entry name" value="CYCLIN"/>
    <property type="match status" value="1"/>
</dbReference>
<name>A0AAD4UIH7_OVIAM</name>
<protein>
    <recommendedName>
        <fullName evidence="6">G2/mitotic-specific cyclin-B1</fullName>
    </recommendedName>
</protein>
<dbReference type="Proteomes" id="UP001214576">
    <property type="component" value="Unassembled WGS sequence"/>
</dbReference>
<gene>
    <name evidence="11" type="ORF">MG293_003727</name>
</gene>
<keyword evidence="4 8" id="KW-0195">Cyclin</keyword>
<dbReference type="Pfam" id="PF00134">
    <property type="entry name" value="Cyclin_N"/>
    <property type="match status" value="1"/>
</dbReference>
<evidence type="ECO:0000256" key="5">
    <source>
        <dbReference type="ARBA" id="ARBA00023306"/>
    </source>
</evidence>
<dbReference type="FunFam" id="1.10.472.10:FF:000198">
    <property type="entry name" value="G2/mitotic-specific cyclin-B1"/>
    <property type="match status" value="1"/>
</dbReference>
<keyword evidence="3" id="KW-0132">Cell division</keyword>
<dbReference type="PROSITE" id="PS00292">
    <property type="entry name" value="CYCLINS"/>
    <property type="match status" value="1"/>
</dbReference>
<dbReference type="InterPro" id="IPR048258">
    <property type="entry name" value="Cyclins_cyclin-box"/>
</dbReference>
<dbReference type="SUPFAM" id="SSF47954">
    <property type="entry name" value="Cyclin-like"/>
    <property type="match status" value="1"/>
</dbReference>
<dbReference type="InterPro" id="IPR039361">
    <property type="entry name" value="Cyclin"/>
</dbReference>
<evidence type="ECO:0000256" key="9">
    <source>
        <dbReference type="SAM" id="MobiDB-lite"/>
    </source>
</evidence>
<dbReference type="InterPro" id="IPR006671">
    <property type="entry name" value="Cyclin_N"/>
</dbReference>
<organism evidence="11 12">
    <name type="scientific">Ovis ammon polii</name>
    <dbReference type="NCBI Taxonomy" id="230172"/>
    <lineage>
        <taxon>Eukaryota</taxon>
        <taxon>Metazoa</taxon>
        <taxon>Chordata</taxon>
        <taxon>Craniata</taxon>
        <taxon>Vertebrata</taxon>
        <taxon>Euteleostomi</taxon>
        <taxon>Mammalia</taxon>
        <taxon>Eutheria</taxon>
        <taxon>Laurasiatheria</taxon>
        <taxon>Artiodactyla</taxon>
        <taxon>Ruminantia</taxon>
        <taxon>Pecora</taxon>
        <taxon>Bovidae</taxon>
        <taxon>Caprinae</taxon>
        <taxon>Ovis</taxon>
    </lineage>
</organism>
<dbReference type="Gene3D" id="1.10.472.10">
    <property type="entry name" value="Cyclin-like"/>
    <property type="match status" value="1"/>
</dbReference>
<evidence type="ECO:0000256" key="6">
    <source>
        <dbReference type="ARBA" id="ARBA00035702"/>
    </source>
</evidence>
<evidence type="ECO:0000256" key="3">
    <source>
        <dbReference type="ARBA" id="ARBA00022618"/>
    </source>
</evidence>
<evidence type="ECO:0000256" key="2">
    <source>
        <dbReference type="ARBA" id="ARBA00006955"/>
    </source>
</evidence>
<dbReference type="AlphaFoldDB" id="A0AAD4UIH7"/>
<proteinExistence type="inferred from homology"/>
<evidence type="ECO:0000313" key="12">
    <source>
        <dbReference type="Proteomes" id="UP001214576"/>
    </source>
</evidence>
<feature type="region of interest" description="Disordered" evidence="9">
    <location>
        <begin position="38"/>
        <end position="87"/>
    </location>
</feature>
<accession>A0AAD4UIH7</accession>
<evidence type="ECO:0000256" key="8">
    <source>
        <dbReference type="RuleBase" id="RU000383"/>
    </source>
</evidence>
<dbReference type="PANTHER" id="PTHR10177">
    <property type="entry name" value="CYCLINS"/>
    <property type="match status" value="1"/>
</dbReference>
<dbReference type="GO" id="GO:0051301">
    <property type="term" value="P:cell division"/>
    <property type="evidence" value="ECO:0007669"/>
    <property type="project" value="UniProtKB-KW"/>
</dbReference>
<evidence type="ECO:0000256" key="1">
    <source>
        <dbReference type="ARBA" id="ARBA00003222"/>
    </source>
</evidence>